<reference evidence="3 4" key="1">
    <citation type="submission" date="2019-11" db="EMBL/GenBank/DDBJ databases">
        <authorList>
            <person name="Cao P."/>
        </authorList>
    </citation>
    <scope>NUCLEOTIDE SEQUENCE [LARGE SCALE GENOMIC DNA]</scope>
    <source>
        <strain evidence="3 4">NEAU-AAG5</strain>
    </source>
</reference>
<evidence type="ECO:0000256" key="1">
    <source>
        <dbReference type="SAM" id="MobiDB-lite"/>
    </source>
</evidence>
<evidence type="ECO:0000313" key="4">
    <source>
        <dbReference type="Proteomes" id="UP000432015"/>
    </source>
</evidence>
<comment type="caution">
    <text evidence="3">The sequence shown here is derived from an EMBL/GenBank/DDBJ whole genome shotgun (WGS) entry which is preliminary data.</text>
</comment>
<protein>
    <submittedName>
        <fullName evidence="3">Uncharacterized protein</fullName>
    </submittedName>
</protein>
<gene>
    <name evidence="3" type="ORF">GNZ18_09400</name>
</gene>
<proteinExistence type="predicted"/>
<dbReference type="Proteomes" id="UP000432015">
    <property type="component" value="Unassembled WGS sequence"/>
</dbReference>
<feature type="chain" id="PRO_5038678309" evidence="2">
    <location>
        <begin position="19"/>
        <end position="246"/>
    </location>
</feature>
<dbReference type="EMBL" id="WOFH01000003">
    <property type="protein sequence ID" value="MUN36811.1"/>
    <property type="molecule type" value="Genomic_DNA"/>
</dbReference>
<feature type="region of interest" description="Disordered" evidence="1">
    <location>
        <begin position="149"/>
        <end position="178"/>
    </location>
</feature>
<accession>A0A7K1KX82</accession>
<keyword evidence="2" id="KW-0732">Signal</keyword>
<evidence type="ECO:0000313" key="3">
    <source>
        <dbReference type="EMBL" id="MUN36811.1"/>
    </source>
</evidence>
<sequence>MTARSPFAAAAATVAAMAAREAAALTLVPDLRVRTDGPDPEILFRPVDCPWCGAAAPCPPPMREIAFTGDRALPRLSLLACEEVTARSLLALTLIRSAEASAPPRFVTRGVFWARTVGTGPIEDLGSGLALLDAAERWFDDLLPALRSGPPRRDDLPHLPYPPEPLDGAHWTHPGDAPLPVSVRAARPAPDGRRAGTVASSRRSLHFLSPHARGESAARLNHAYLSARADAVRAALTVRDHPALAV</sequence>
<keyword evidence="4" id="KW-1185">Reference proteome</keyword>
<name>A0A7K1KX82_9ACTN</name>
<evidence type="ECO:0000256" key="2">
    <source>
        <dbReference type="SAM" id="SignalP"/>
    </source>
</evidence>
<feature type="signal peptide" evidence="2">
    <location>
        <begin position="1"/>
        <end position="18"/>
    </location>
</feature>
<dbReference type="AlphaFoldDB" id="A0A7K1KX82"/>
<organism evidence="3 4">
    <name type="scientific">Actinomadura litoris</name>
    <dbReference type="NCBI Taxonomy" id="2678616"/>
    <lineage>
        <taxon>Bacteria</taxon>
        <taxon>Bacillati</taxon>
        <taxon>Actinomycetota</taxon>
        <taxon>Actinomycetes</taxon>
        <taxon>Streptosporangiales</taxon>
        <taxon>Thermomonosporaceae</taxon>
        <taxon>Actinomadura</taxon>
    </lineage>
</organism>
<dbReference type="RefSeq" id="WP_156215862.1">
    <property type="nucleotide sequence ID" value="NZ_WOFH01000003.1"/>
</dbReference>